<comment type="catalytic activity">
    <reaction evidence="7">
        <text>a UDP-3-O-[(3R)-3-hydroxyacyl]-alpha-D-glucosamine + a (3R)-hydroxyacyl-[ACP] = a UDP-2-N,3-O-bis[(3R)-3-hydroxyacyl]-alpha-D-glucosamine + holo-[ACP] + H(+)</text>
        <dbReference type="Rhea" id="RHEA:53836"/>
        <dbReference type="Rhea" id="RHEA-COMP:9685"/>
        <dbReference type="Rhea" id="RHEA-COMP:9945"/>
        <dbReference type="ChEBI" id="CHEBI:15378"/>
        <dbReference type="ChEBI" id="CHEBI:64479"/>
        <dbReference type="ChEBI" id="CHEBI:78827"/>
        <dbReference type="ChEBI" id="CHEBI:137740"/>
        <dbReference type="ChEBI" id="CHEBI:137748"/>
        <dbReference type="EC" id="2.3.1.191"/>
    </reaction>
</comment>
<dbReference type="InterPro" id="IPR007691">
    <property type="entry name" value="LpxD"/>
</dbReference>
<dbReference type="InterPro" id="IPR020573">
    <property type="entry name" value="UDP_GlcNAc_AcTrfase_non-rep"/>
</dbReference>
<dbReference type="AlphaFoldDB" id="A0A090AFZ9"/>
<dbReference type="CDD" id="cd03352">
    <property type="entry name" value="LbH_LpxD"/>
    <property type="match status" value="1"/>
</dbReference>
<dbReference type="PANTHER" id="PTHR43378:SF2">
    <property type="entry name" value="UDP-3-O-ACYLGLUCOSAMINE N-ACYLTRANSFERASE 1, MITOCHONDRIAL-RELATED"/>
    <property type="match status" value="1"/>
</dbReference>
<dbReference type="STRING" id="40754.THII_1737"/>
<dbReference type="InterPro" id="IPR001451">
    <property type="entry name" value="Hexapep"/>
</dbReference>
<comment type="function">
    <text evidence="7">Catalyzes the N-acylation of UDP-3-O-acylglucosamine using 3-hydroxyacyl-ACP as the acyl donor. Is involved in the biosynthesis of lipid A, a phosphorylated glycolipid that anchors the lipopolysaccharide to the outer membrane of the cell.</text>
</comment>
<evidence type="ECO:0000259" key="8">
    <source>
        <dbReference type="Pfam" id="PF04613"/>
    </source>
</evidence>
<dbReference type="GO" id="GO:0103118">
    <property type="term" value="F:UDP-3-O-[(3R)-3-hydroxyacyl]-glucosamine N-acyltransferase activity"/>
    <property type="evidence" value="ECO:0007669"/>
    <property type="project" value="UniProtKB-EC"/>
</dbReference>
<dbReference type="NCBIfam" id="TIGR01853">
    <property type="entry name" value="lipid_A_lpxD"/>
    <property type="match status" value="1"/>
</dbReference>
<evidence type="ECO:0000256" key="6">
    <source>
        <dbReference type="ARBA" id="ARBA00023315"/>
    </source>
</evidence>
<dbReference type="Pfam" id="PF00132">
    <property type="entry name" value="Hexapep"/>
    <property type="match status" value="1"/>
</dbReference>
<evidence type="ECO:0000313" key="9">
    <source>
        <dbReference type="EMBL" id="BAP56034.1"/>
    </source>
</evidence>
<comment type="pathway">
    <text evidence="7">Bacterial outer membrane biogenesis; LPS lipid A biosynthesis.</text>
</comment>
<dbReference type="Gene3D" id="2.160.10.10">
    <property type="entry name" value="Hexapeptide repeat proteins"/>
    <property type="match status" value="1"/>
</dbReference>
<evidence type="ECO:0000256" key="4">
    <source>
        <dbReference type="ARBA" id="ARBA00022737"/>
    </source>
</evidence>
<comment type="similarity">
    <text evidence="7">Belongs to the transferase hexapeptide repeat family. LpxD subfamily.</text>
</comment>
<keyword evidence="5 7" id="KW-0443">Lipid metabolism</keyword>
<protein>
    <recommendedName>
        <fullName evidence="7">UDP-3-O-acylglucosamine N-acyltransferase</fullName>
        <ecNumber evidence="7">2.3.1.191</ecNumber>
    </recommendedName>
</protein>
<dbReference type="Gene3D" id="3.40.1390.10">
    <property type="entry name" value="MurE/MurF, N-terminal domain"/>
    <property type="match status" value="1"/>
</dbReference>
<dbReference type="Proteomes" id="UP000031623">
    <property type="component" value="Chromosome"/>
</dbReference>
<evidence type="ECO:0000313" key="10">
    <source>
        <dbReference type="Proteomes" id="UP000031623"/>
    </source>
</evidence>
<dbReference type="HAMAP" id="MF_00523">
    <property type="entry name" value="LpxD"/>
    <property type="match status" value="1"/>
</dbReference>
<feature type="active site" description="Proton acceptor" evidence="7">
    <location>
        <position position="243"/>
    </location>
</feature>
<dbReference type="UniPathway" id="UPA00973"/>
<dbReference type="KEGG" id="tig:THII_1737"/>
<accession>A0A090AFZ9</accession>
<evidence type="ECO:0000256" key="2">
    <source>
        <dbReference type="ARBA" id="ARBA00022556"/>
    </source>
</evidence>
<keyword evidence="4 7" id="KW-0677">Repeat</keyword>
<name>A0A090AFZ9_9GAMM</name>
<keyword evidence="2 7" id="KW-0441">Lipid A biosynthesis</keyword>
<dbReference type="GO" id="GO:0016410">
    <property type="term" value="F:N-acyltransferase activity"/>
    <property type="evidence" value="ECO:0007669"/>
    <property type="project" value="InterPro"/>
</dbReference>
<comment type="subunit">
    <text evidence="7">Homotrimer.</text>
</comment>
<dbReference type="SUPFAM" id="SSF51161">
    <property type="entry name" value="Trimeric LpxA-like enzymes"/>
    <property type="match status" value="1"/>
</dbReference>
<organism evidence="9 10">
    <name type="scientific">Thioploca ingrica</name>
    <dbReference type="NCBI Taxonomy" id="40754"/>
    <lineage>
        <taxon>Bacteria</taxon>
        <taxon>Pseudomonadati</taxon>
        <taxon>Pseudomonadota</taxon>
        <taxon>Gammaproteobacteria</taxon>
        <taxon>Thiotrichales</taxon>
        <taxon>Thiotrichaceae</taxon>
        <taxon>Thioploca</taxon>
    </lineage>
</organism>
<keyword evidence="6 7" id="KW-0012">Acyltransferase</keyword>
<dbReference type="Gene3D" id="1.20.5.170">
    <property type="match status" value="1"/>
</dbReference>
<keyword evidence="1 7" id="KW-0444">Lipid biosynthesis</keyword>
<gene>
    <name evidence="7" type="primary">lpxD</name>
    <name evidence="9" type="ORF">THII_1737</name>
</gene>
<sequence length="342" mass="36563">MTMVPISLAQLATHINAQLIDAPDENLLVVGITTLKRATPREVSFFSNGLYREELTKTQAAAVILANKNQRFCKVPMLITDNPYLGYAQAATWFNPPTRQPAGIHPTAWVSLDAMVDTTVSIGAHAVIEAGAQLGREVEIGPGCIVGRGVEINDYCQIIANVTLCPGTRLGKRVIIHPGAVIGADGFGNANDAGKWVKVPQMGGVIIGDDVEIGANTTIDKGALEDTVIGNGVKLDNQIQIGHNVQIGDHTAMAGCVGVAGSARIGRYCMIGGGVGIAGHIEIVDHVQVTGGSMVFQSIHEPGVYSSGMPLDTNQRWHRNYNRLKQLDELARRLHTLERLQK</sequence>
<dbReference type="Pfam" id="PF04613">
    <property type="entry name" value="LpxD"/>
    <property type="match status" value="1"/>
</dbReference>
<proteinExistence type="inferred from homology"/>
<evidence type="ECO:0000256" key="1">
    <source>
        <dbReference type="ARBA" id="ARBA00022516"/>
    </source>
</evidence>
<dbReference type="EMBL" id="AP014633">
    <property type="protein sequence ID" value="BAP56034.1"/>
    <property type="molecule type" value="Genomic_DNA"/>
</dbReference>
<feature type="domain" description="UDP-3-O-[3-hydroxymyristoyl] glucosamine N-acyltransferase non-repeat region" evidence="8">
    <location>
        <begin position="27"/>
        <end position="92"/>
    </location>
</feature>
<reference evidence="9 10" key="1">
    <citation type="journal article" date="2014" name="ISME J.">
        <title>Ecophysiology of Thioploca ingrica as revealed by the complete genome sequence supplemented with proteomic evidence.</title>
        <authorList>
            <person name="Kojima H."/>
            <person name="Ogura Y."/>
            <person name="Yamamoto N."/>
            <person name="Togashi T."/>
            <person name="Mori H."/>
            <person name="Watanabe T."/>
            <person name="Nemoto F."/>
            <person name="Kurokawa K."/>
            <person name="Hayashi T."/>
            <person name="Fukui M."/>
        </authorList>
    </citation>
    <scope>NUCLEOTIDE SEQUENCE [LARGE SCALE GENOMIC DNA]</scope>
</reference>
<dbReference type="NCBIfam" id="NF002060">
    <property type="entry name" value="PRK00892.1"/>
    <property type="match status" value="1"/>
</dbReference>
<dbReference type="PANTHER" id="PTHR43378">
    <property type="entry name" value="UDP-3-O-ACYLGLUCOSAMINE N-ACYLTRANSFERASE"/>
    <property type="match status" value="1"/>
</dbReference>
<dbReference type="HOGENOM" id="CLU_049865_0_1_6"/>
<dbReference type="GO" id="GO:0016020">
    <property type="term" value="C:membrane"/>
    <property type="evidence" value="ECO:0007669"/>
    <property type="project" value="GOC"/>
</dbReference>
<evidence type="ECO:0000256" key="3">
    <source>
        <dbReference type="ARBA" id="ARBA00022679"/>
    </source>
</evidence>
<dbReference type="GO" id="GO:0009245">
    <property type="term" value="P:lipid A biosynthetic process"/>
    <property type="evidence" value="ECO:0007669"/>
    <property type="project" value="UniProtKB-UniRule"/>
</dbReference>
<evidence type="ECO:0000256" key="7">
    <source>
        <dbReference type="HAMAP-Rule" id="MF_00523"/>
    </source>
</evidence>
<dbReference type="InterPro" id="IPR011004">
    <property type="entry name" value="Trimer_LpxA-like_sf"/>
</dbReference>
<keyword evidence="10" id="KW-1185">Reference proteome</keyword>
<dbReference type="EC" id="2.3.1.191" evidence="7"/>
<keyword evidence="3 7" id="KW-0808">Transferase</keyword>
<dbReference type="OrthoDB" id="9784739at2"/>
<evidence type="ECO:0000256" key="5">
    <source>
        <dbReference type="ARBA" id="ARBA00023098"/>
    </source>
</evidence>